<dbReference type="InterPro" id="IPR021109">
    <property type="entry name" value="Peptidase_aspartic_dom_sf"/>
</dbReference>
<dbReference type="RefSeq" id="WP_284222938.1">
    <property type="nucleotide sequence ID" value="NZ_BSOY01000049.1"/>
</dbReference>
<protein>
    <recommendedName>
        <fullName evidence="3">Aspartyl protease</fullName>
    </recommendedName>
</protein>
<dbReference type="Proteomes" id="UP001156921">
    <property type="component" value="Unassembled WGS sequence"/>
</dbReference>
<dbReference type="InterPro" id="IPR034122">
    <property type="entry name" value="Retropepsin-like_bacterial"/>
</dbReference>
<dbReference type="Pfam" id="PF13650">
    <property type="entry name" value="Asp_protease_2"/>
    <property type="match status" value="1"/>
</dbReference>
<dbReference type="EMBL" id="BSOY01000049">
    <property type="protein sequence ID" value="GLS02069.1"/>
    <property type="molecule type" value="Genomic_DNA"/>
</dbReference>
<name>A0ABQ6BK55_9CAUL</name>
<comment type="caution">
    <text evidence="1">The sequence shown here is derived from an EMBL/GenBank/DDBJ whole genome shotgun (WGS) entry which is preliminary data.</text>
</comment>
<accession>A0ABQ6BK55</accession>
<evidence type="ECO:0000313" key="2">
    <source>
        <dbReference type="Proteomes" id="UP001156921"/>
    </source>
</evidence>
<dbReference type="SUPFAM" id="SSF50630">
    <property type="entry name" value="Acid proteases"/>
    <property type="match status" value="1"/>
</dbReference>
<evidence type="ECO:0000313" key="1">
    <source>
        <dbReference type="EMBL" id="GLS02069.1"/>
    </source>
</evidence>
<dbReference type="PROSITE" id="PS00141">
    <property type="entry name" value="ASP_PROTEASE"/>
    <property type="match status" value="1"/>
</dbReference>
<dbReference type="InterPro" id="IPR001969">
    <property type="entry name" value="Aspartic_peptidase_AS"/>
</dbReference>
<evidence type="ECO:0008006" key="3">
    <source>
        <dbReference type="Google" id="ProtNLM"/>
    </source>
</evidence>
<proteinExistence type="predicted"/>
<keyword evidence="2" id="KW-1185">Reference proteome</keyword>
<sequence>MLISLAFSLLAAEPACDAAFETLRATNAVESGYSAHVGFVRARIGPAGEPVWLLLDTGANRSALDAGFAARSGLPALAGSQVEGTAGVIEAGGTRIEDLRVGGLVLPTIEPTTSDLSGLQGLGGEPAVGILGSDALAGLVVTLDFAHGRIAIAPPSEASARAAGCGRTVATSDDNGILRLDAVVDGVALPLRYDSGAGLFEDPHVWINLSQRQWAQVRGDRPETAPIATLGGSGTGGQVGLPVHAGGRLEIGPLAWDEPRLIVQPAQGYFARPEAVGFVGNALFWSRGMLTIDYPGHRLILPPSD</sequence>
<organism evidence="1 2">
    <name type="scientific">Brevundimonas denitrificans</name>
    <dbReference type="NCBI Taxonomy" id="1443434"/>
    <lineage>
        <taxon>Bacteria</taxon>
        <taxon>Pseudomonadati</taxon>
        <taxon>Pseudomonadota</taxon>
        <taxon>Alphaproteobacteria</taxon>
        <taxon>Caulobacterales</taxon>
        <taxon>Caulobacteraceae</taxon>
        <taxon>Brevundimonas</taxon>
    </lineage>
</organism>
<reference evidence="2" key="1">
    <citation type="journal article" date="2019" name="Int. J. Syst. Evol. Microbiol.">
        <title>The Global Catalogue of Microorganisms (GCM) 10K type strain sequencing project: providing services to taxonomists for standard genome sequencing and annotation.</title>
        <authorList>
            <consortium name="The Broad Institute Genomics Platform"/>
            <consortium name="The Broad Institute Genome Sequencing Center for Infectious Disease"/>
            <person name="Wu L."/>
            <person name="Ma J."/>
        </authorList>
    </citation>
    <scope>NUCLEOTIDE SEQUENCE [LARGE SCALE GENOMIC DNA]</scope>
    <source>
        <strain evidence="2">NBRC 110107</strain>
    </source>
</reference>
<dbReference type="CDD" id="cd05483">
    <property type="entry name" value="retropepsin_like_bacteria"/>
    <property type="match status" value="1"/>
</dbReference>
<dbReference type="Gene3D" id="2.40.70.10">
    <property type="entry name" value="Acid Proteases"/>
    <property type="match status" value="1"/>
</dbReference>
<gene>
    <name evidence="1" type="ORF">GCM10007859_20890</name>
</gene>